<sequence length="70" mass="8534">MREQSKPSHGFKSCMQVGRLIEICFLYEALLRQNDRREHWRPSEYLCHTRIATDVQRGRLIRMKYIRIPD</sequence>
<organism evidence="1 2">
    <name type="scientific">Xenopus laevis</name>
    <name type="common">African clawed frog</name>
    <dbReference type="NCBI Taxonomy" id="8355"/>
    <lineage>
        <taxon>Eukaryota</taxon>
        <taxon>Metazoa</taxon>
        <taxon>Chordata</taxon>
        <taxon>Craniata</taxon>
        <taxon>Vertebrata</taxon>
        <taxon>Euteleostomi</taxon>
        <taxon>Amphibia</taxon>
        <taxon>Batrachia</taxon>
        <taxon>Anura</taxon>
        <taxon>Pipoidea</taxon>
        <taxon>Pipidae</taxon>
        <taxon>Xenopodinae</taxon>
        <taxon>Xenopus</taxon>
        <taxon>Xenopus</taxon>
    </lineage>
</organism>
<dbReference type="EMBL" id="CM004476">
    <property type="protein sequence ID" value="OCT76407.1"/>
    <property type="molecule type" value="Genomic_DNA"/>
</dbReference>
<proteinExistence type="predicted"/>
<evidence type="ECO:0000313" key="2">
    <source>
        <dbReference type="Proteomes" id="UP000694892"/>
    </source>
</evidence>
<evidence type="ECO:0000313" key="1">
    <source>
        <dbReference type="EMBL" id="OCT76407.1"/>
    </source>
</evidence>
<reference evidence="2" key="1">
    <citation type="journal article" date="2016" name="Nature">
        <title>Genome evolution in the allotetraploid frog Xenopus laevis.</title>
        <authorList>
            <person name="Session A.M."/>
            <person name="Uno Y."/>
            <person name="Kwon T."/>
            <person name="Chapman J.A."/>
            <person name="Toyoda A."/>
            <person name="Takahashi S."/>
            <person name="Fukui A."/>
            <person name="Hikosaka A."/>
            <person name="Suzuki A."/>
            <person name="Kondo M."/>
            <person name="van Heeringen S.J."/>
            <person name="Quigley I."/>
            <person name="Heinz S."/>
            <person name="Ogino H."/>
            <person name="Ochi H."/>
            <person name="Hellsten U."/>
            <person name="Lyons J.B."/>
            <person name="Simakov O."/>
            <person name="Putnam N."/>
            <person name="Stites J."/>
            <person name="Kuroki Y."/>
            <person name="Tanaka T."/>
            <person name="Michiue T."/>
            <person name="Watanabe M."/>
            <person name="Bogdanovic O."/>
            <person name="Lister R."/>
            <person name="Georgiou G."/>
            <person name="Paranjpe S.S."/>
            <person name="van Kruijsbergen I."/>
            <person name="Shu S."/>
            <person name="Carlson J."/>
            <person name="Kinoshita T."/>
            <person name="Ohta Y."/>
            <person name="Mawaribuchi S."/>
            <person name="Jenkins J."/>
            <person name="Grimwood J."/>
            <person name="Schmutz J."/>
            <person name="Mitros T."/>
            <person name="Mozaffari S.V."/>
            <person name="Suzuki Y."/>
            <person name="Haramoto Y."/>
            <person name="Yamamoto T.S."/>
            <person name="Takagi C."/>
            <person name="Heald R."/>
            <person name="Miller K."/>
            <person name="Haudenschild C."/>
            <person name="Kitzman J."/>
            <person name="Nakayama T."/>
            <person name="Izutsu Y."/>
            <person name="Robert J."/>
            <person name="Fortriede J."/>
            <person name="Burns K."/>
            <person name="Lotay V."/>
            <person name="Karimi K."/>
            <person name="Yasuoka Y."/>
            <person name="Dichmann D.S."/>
            <person name="Flajnik M.F."/>
            <person name="Houston D.W."/>
            <person name="Shendure J."/>
            <person name="DuPasquier L."/>
            <person name="Vize P.D."/>
            <person name="Zorn A.M."/>
            <person name="Ito M."/>
            <person name="Marcotte E.M."/>
            <person name="Wallingford J.B."/>
            <person name="Ito Y."/>
            <person name="Asashima M."/>
            <person name="Ueno N."/>
            <person name="Matsuda Y."/>
            <person name="Veenstra G.J."/>
            <person name="Fujiyama A."/>
            <person name="Harland R.M."/>
            <person name="Taira M."/>
            <person name="Rokhsar D.S."/>
        </authorList>
    </citation>
    <scope>NUCLEOTIDE SEQUENCE [LARGE SCALE GENOMIC DNA]</scope>
    <source>
        <strain evidence="2">J</strain>
    </source>
</reference>
<accession>A0A974CP40</accession>
<protein>
    <submittedName>
        <fullName evidence="1">Uncharacterized protein</fullName>
    </submittedName>
</protein>
<dbReference type="AlphaFoldDB" id="A0A974CP40"/>
<dbReference type="Proteomes" id="UP000694892">
    <property type="component" value="Chromosome 6L"/>
</dbReference>
<name>A0A974CP40_XENLA</name>
<gene>
    <name evidence="1" type="ORF">XELAEV_18031607mg</name>
</gene>